<evidence type="ECO:0000256" key="2">
    <source>
        <dbReference type="ARBA" id="ARBA00023125"/>
    </source>
</evidence>
<dbReference type="SUPFAM" id="SSF46689">
    <property type="entry name" value="Homeodomain-like"/>
    <property type="match status" value="2"/>
</dbReference>
<dbReference type="InterPro" id="IPR018062">
    <property type="entry name" value="HTH_AraC-typ_CS"/>
</dbReference>
<dbReference type="Pfam" id="PF12833">
    <property type="entry name" value="HTH_18"/>
    <property type="match status" value="1"/>
</dbReference>
<dbReference type="PANTHER" id="PTHR43280:SF28">
    <property type="entry name" value="HTH-TYPE TRANSCRIPTIONAL ACTIVATOR RHAS"/>
    <property type="match status" value="1"/>
</dbReference>
<reference evidence="5 6" key="1">
    <citation type="submission" date="2020-04" db="EMBL/GenBank/DDBJ databases">
        <title>Genome sequencing of novel species.</title>
        <authorList>
            <person name="Heo J."/>
            <person name="Kim S.-J."/>
            <person name="Kim J.-S."/>
            <person name="Hong S.-B."/>
            <person name="Kwon S.-W."/>
        </authorList>
    </citation>
    <scope>NUCLEOTIDE SEQUENCE [LARGE SCALE GENOMIC DNA]</scope>
    <source>
        <strain evidence="5 6">MFER-1</strain>
    </source>
</reference>
<dbReference type="InterPro" id="IPR018060">
    <property type="entry name" value="HTH_AraC"/>
</dbReference>
<dbReference type="RefSeq" id="WP_169282415.1">
    <property type="nucleotide sequence ID" value="NZ_CP051680.1"/>
</dbReference>
<dbReference type="EMBL" id="CP051680">
    <property type="protein sequence ID" value="QJD86163.1"/>
    <property type="molecule type" value="Genomic_DNA"/>
</dbReference>
<feature type="domain" description="HTH araC/xylS-type" evidence="4">
    <location>
        <begin position="178"/>
        <end position="276"/>
    </location>
</feature>
<proteinExistence type="predicted"/>
<keyword evidence="2" id="KW-0238">DNA-binding</keyword>
<dbReference type="PROSITE" id="PS00041">
    <property type="entry name" value="HTH_ARAC_FAMILY_1"/>
    <property type="match status" value="1"/>
</dbReference>
<dbReference type="Pfam" id="PF02311">
    <property type="entry name" value="AraC_binding"/>
    <property type="match status" value="1"/>
</dbReference>
<evidence type="ECO:0000256" key="1">
    <source>
        <dbReference type="ARBA" id="ARBA00023015"/>
    </source>
</evidence>
<dbReference type="PROSITE" id="PS01124">
    <property type="entry name" value="HTH_ARAC_FAMILY_2"/>
    <property type="match status" value="1"/>
</dbReference>
<gene>
    <name evidence="5" type="ORF">HH215_25280</name>
</gene>
<evidence type="ECO:0000313" key="6">
    <source>
        <dbReference type="Proteomes" id="UP000502248"/>
    </source>
</evidence>
<keyword evidence="6" id="KW-1185">Reference proteome</keyword>
<keyword evidence="3" id="KW-0804">Transcription</keyword>
<dbReference type="InterPro" id="IPR003313">
    <property type="entry name" value="AraC-bd"/>
</dbReference>
<dbReference type="PRINTS" id="PR00032">
    <property type="entry name" value="HTHARAC"/>
</dbReference>
<dbReference type="Gene3D" id="2.60.120.10">
    <property type="entry name" value="Jelly Rolls"/>
    <property type="match status" value="1"/>
</dbReference>
<sequence>MDHLCYKSNPIHISREKTTQCGRSEFHRHDAYEIQYTVSGNLYSSIEDKTYQTVGGVLLLINRNDKHRSMNANGSEYEKVTLLFQKEVLRSLLQENEDFDPLSCFRSGSSAIKLGGREQDFIEELFRKMIAEHQKNLPGSHYYRKIMLAELLLFIKRKLDSSQRYDLIESNLAHKAISQAVNFINQNFYQRLTLDDVSKKFFLSASYLSRTFKPATGYTFIEYINTIRVKEARSLLSNSELSISEIADRVGYANLTHFGRVFKSITGFSPMKYRQKNRLFLKDGLFP</sequence>
<keyword evidence="1" id="KW-0805">Transcription regulation</keyword>
<organism evidence="5 6">
    <name type="scientific">Cohnella herbarum</name>
    <dbReference type="NCBI Taxonomy" id="2728023"/>
    <lineage>
        <taxon>Bacteria</taxon>
        <taxon>Bacillati</taxon>
        <taxon>Bacillota</taxon>
        <taxon>Bacilli</taxon>
        <taxon>Bacillales</taxon>
        <taxon>Paenibacillaceae</taxon>
        <taxon>Cohnella</taxon>
    </lineage>
</organism>
<dbReference type="Proteomes" id="UP000502248">
    <property type="component" value="Chromosome"/>
</dbReference>
<dbReference type="InterPro" id="IPR020449">
    <property type="entry name" value="Tscrpt_reg_AraC-type_HTH"/>
</dbReference>
<dbReference type="InterPro" id="IPR014710">
    <property type="entry name" value="RmlC-like_jellyroll"/>
</dbReference>
<evidence type="ECO:0000259" key="4">
    <source>
        <dbReference type="PROSITE" id="PS01124"/>
    </source>
</evidence>
<accession>A0A7Z2VMU1</accession>
<evidence type="ECO:0000256" key="3">
    <source>
        <dbReference type="ARBA" id="ARBA00023163"/>
    </source>
</evidence>
<dbReference type="SUPFAM" id="SSF51215">
    <property type="entry name" value="Regulatory protein AraC"/>
    <property type="match status" value="1"/>
</dbReference>
<evidence type="ECO:0000313" key="5">
    <source>
        <dbReference type="EMBL" id="QJD86163.1"/>
    </source>
</evidence>
<dbReference type="InterPro" id="IPR009057">
    <property type="entry name" value="Homeodomain-like_sf"/>
</dbReference>
<dbReference type="PANTHER" id="PTHR43280">
    <property type="entry name" value="ARAC-FAMILY TRANSCRIPTIONAL REGULATOR"/>
    <property type="match status" value="1"/>
</dbReference>
<dbReference type="AlphaFoldDB" id="A0A7Z2VMU1"/>
<protein>
    <submittedName>
        <fullName evidence="5">AraC family transcriptional regulator</fullName>
    </submittedName>
</protein>
<dbReference type="GO" id="GO:0003700">
    <property type="term" value="F:DNA-binding transcription factor activity"/>
    <property type="evidence" value="ECO:0007669"/>
    <property type="project" value="InterPro"/>
</dbReference>
<dbReference type="GO" id="GO:0043565">
    <property type="term" value="F:sequence-specific DNA binding"/>
    <property type="evidence" value="ECO:0007669"/>
    <property type="project" value="InterPro"/>
</dbReference>
<dbReference type="InterPro" id="IPR037923">
    <property type="entry name" value="HTH-like"/>
</dbReference>
<name>A0A7Z2VMU1_9BACL</name>
<dbReference type="Gene3D" id="1.10.10.60">
    <property type="entry name" value="Homeodomain-like"/>
    <property type="match status" value="2"/>
</dbReference>
<dbReference type="KEGG" id="cheb:HH215_25280"/>
<dbReference type="SMART" id="SM00342">
    <property type="entry name" value="HTH_ARAC"/>
    <property type="match status" value="1"/>
</dbReference>